<dbReference type="AlphaFoldDB" id="A0A6A6GJG2"/>
<evidence type="ECO:0000313" key="3">
    <source>
        <dbReference type="EMBL" id="KAF2225811.1"/>
    </source>
</evidence>
<evidence type="ECO:0000256" key="1">
    <source>
        <dbReference type="SAM" id="MobiDB-lite"/>
    </source>
</evidence>
<protein>
    <submittedName>
        <fullName evidence="3">Uncharacterized protein</fullName>
    </submittedName>
</protein>
<feature type="transmembrane region" description="Helical" evidence="2">
    <location>
        <begin position="62"/>
        <end position="83"/>
    </location>
</feature>
<evidence type="ECO:0000256" key="2">
    <source>
        <dbReference type="SAM" id="Phobius"/>
    </source>
</evidence>
<keyword evidence="2" id="KW-0812">Transmembrane</keyword>
<gene>
    <name evidence="3" type="ORF">BDZ85DRAFT_258127</name>
</gene>
<reference evidence="4" key="1">
    <citation type="journal article" date="2020" name="Stud. Mycol.">
        <title>101 Dothideomycetes genomes: A test case for predicting lifestyles and emergence of pathogens.</title>
        <authorList>
            <person name="Haridas S."/>
            <person name="Albert R."/>
            <person name="Binder M."/>
            <person name="Bloem J."/>
            <person name="LaButti K."/>
            <person name="Salamov A."/>
            <person name="Andreopoulos B."/>
            <person name="Baker S."/>
            <person name="Barry K."/>
            <person name="Bills G."/>
            <person name="Bluhm B."/>
            <person name="Cannon C."/>
            <person name="Castanera R."/>
            <person name="Culley D."/>
            <person name="Daum C."/>
            <person name="Ezra D."/>
            <person name="Gonzalez J."/>
            <person name="Henrissat B."/>
            <person name="Kuo A."/>
            <person name="Liang C."/>
            <person name="Lipzen A."/>
            <person name="Lutzoni F."/>
            <person name="Magnuson J."/>
            <person name="Mondo S."/>
            <person name="Nolan M."/>
            <person name="Ohm R."/>
            <person name="Pangilinan J."/>
            <person name="Park H.-J."/>
            <person name="Ramirez L."/>
            <person name="Alfaro M."/>
            <person name="Sun H."/>
            <person name="Tritt A."/>
            <person name="Yoshinaga Y."/>
            <person name="Zwiers L.-H."/>
            <person name="Turgeon B."/>
            <person name="Goodwin S."/>
            <person name="Spatafora J."/>
            <person name="Crous P."/>
            <person name="Grigoriev I."/>
        </authorList>
    </citation>
    <scope>NUCLEOTIDE SEQUENCE [LARGE SCALE GENOMIC DNA]</scope>
    <source>
        <strain evidence="4">CECT 20119</strain>
    </source>
</reference>
<keyword evidence="4" id="KW-1185">Reference proteome</keyword>
<accession>A0A6A6GJG2</accession>
<keyword evidence="2" id="KW-1133">Transmembrane helix</keyword>
<feature type="compositionally biased region" description="Pro residues" evidence="1">
    <location>
        <begin position="33"/>
        <end position="42"/>
    </location>
</feature>
<keyword evidence="2" id="KW-0472">Membrane</keyword>
<organism evidence="3 4">
    <name type="scientific">Elsinoe ampelina</name>
    <dbReference type="NCBI Taxonomy" id="302913"/>
    <lineage>
        <taxon>Eukaryota</taxon>
        <taxon>Fungi</taxon>
        <taxon>Dikarya</taxon>
        <taxon>Ascomycota</taxon>
        <taxon>Pezizomycotina</taxon>
        <taxon>Dothideomycetes</taxon>
        <taxon>Dothideomycetidae</taxon>
        <taxon>Myriangiales</taxon>
        <taxon>Elsinoaceae</taxon>
        <taxon>Elsinoe</taxon>
    </lineage>
</organism>
<name>A0A6A6GJG2_9PEZI</name>
<dbReference type="Proteomes" id="UP000799538">
    <property type="component" value="Unassembled WGS sequence"/>
</dbReference>
<dbReference type="EMBL" id="ML992503">
    <property type="protein sequence ID" value="KAF2225811.1"/>
    <property type="molecule type" value="Genomic_DNA"/>
</dbReference>
<sequence>MSNVAQAEVQGGAQSGVRALRAVPAQMAVRTPRPTPTQPLPVQPTQAQAQARRRAPQSDVAWLDKAIVGVAGALAFMVFRFLFL</sequence>
<proteinExistence type="predicted"/>
<feature type="region of interest" description="Disordered" evidence="1">
    <location>
        <begin position="27"/>
        <end position="54"/>
    </location>
</feature>
<evidence type="ECO:0000313" key="4">
    <source>
        <dbReference type="Proteomes" id="UP000799538"/>
    </source>
</evidence>